<dbReference type="GO" id="GO:0032259">
    <property type="term" value="P:methylation"/>
    <property type="evidence" value="ECO:0007669"/>
    <property type="project" value="UniProtKB-KW"/>
</dbReference>
<dbReference type="GO" id="GO:0005737">
    <property type="term" value="C:cytoplasm"/>
    <property type="evidence" value="ECO:0007669"/>
    <property type="project" value="UniProtKB-SubCell"/>
</dbReference>
<keyword evidence="2" id="KW-0963">Cytoplasm</keyword>
<keyword evidence="6" id="KW-1185">Reference proteome</keyword>
<name>A0A397GZN3_9GLOM</name>
<comment type="subcellular location">
    <subcellularLocation>
        <location evidence="1">Cytoplasm</location>
    </subcellularLocation>
</comment>
<dbReference type="EMBL" id="PQFF01000359">
    <property type="protein sequence ID" value="RHZ56325.1"/>
    <property type="molecule type" value="Genomic_DNA"/>
</dbReference>
<dbReference type="PANTHER" id="PTHR13200">
    <property type="entry name" value="EEF1A LYSINE METHYLTRANSFERASE 1"/>
    <property type="match status" value="1"/>
</dbReference>
<comment type="caution">
    <text evidence="5">The sequence shown here is derived from an EMBL/GenBank/DDBJ whole genome shotgun (WGS) entry which is preliminary data.</text>
</comment>
<evidence type="ECO:0000313" key="5">
    <source>
        <dbReference type="EMBL" id="RHZ56325.1"/>
    </source>
</evidence>
<keyword evidence="3" id="KW-0489">Methyltransferase</keyword>
<dbReference type="Proteomes" id="UP000266861">
    <property type="component" value="Unassembled WGS sequence"/>
</dbReference>
<gene>
    <name evidence="5" type="ORF">Glove_402g28</name>
</gene>
<dbReference type="GO" id="GO:0016279">
    <property type="term" value="F:protein-lysine N-methyltransferase activity"/>
    <property type="evidence" value="ECO:0007669"/>
    <property type="project" value="InterPro"/>
</dbReference>
<evidence type="ECO:0008006" key="7">
    <source>
        <dbReference type="Google" id="ProtNLM"/>
    </source>
</evidence>
<dbReference type="STRING" id="1348612.A0A397GZN3"/>
<evidence type="ECO:0000256" key="2">
    <source>
        <dbReference type="ARBA" id="ARBA00022490"/>
    </source>
</evidence>
<dbReference type="Pfam" id="PF10237">
    <property type="entry name" value="N6-adenineMlase"/>
    <property type="match status" value="1"/>
</dbReference>
<sequence length="170" mass="19949">MLINLSYNEETTNIIVQEILSHTDPGSLIACISTPTVFVKLKSMTEGLNRLIYLFEFDTRFDVYGNYFIKYDYMNPTKFQEASKFRNKFDFIMIDPPFLSEDCCTKSIITTRWLGKENCKILLCTGAIMRDFVNRLIKARMTTFYPLHKGGLANEFRCYINYESKNLKFE</sequence>
<reference evidence="5 6" key="1">
    <citation type="submission" date="2018-08" db="EMBL/GenBank/DDBJ databases">
        <title>Genome and evolution of the arbuscular mycorrhizal fungus Diversispora epigaea (formerly Glomus versiforme) and its bacterial endosymbionts.</title>
        <authorList>
            <person name="Sun X."/>
            <person name="Fei Z."/>
            <person name="Harrison M."/>
        </authorList>
    </citation>
    <scope>NUCLEOTIDE SEQUENCE [LARGE SCALE GENOMIC DNA]</scope>
    <source>
        <strain evidence="5 6">IT104</strain>
    </source>
</reference>
<evidence type="ECO:0000256" key="1">
    <source>
        <dbReference type="ARBA" id="ARBA00004496"/>
    </source>
</evidence>
<proteinExistence type="predicted"/>
<dbReference type="InterPro" id="IPR041370">
    <property type="entry name" value="Mlase_EEF1AKMT1/ZCCHC4"/>
</dbReference>
<organism evidence="5 6">
    <name type="scientific">Diversispora epigaea</name>
    <dbReference type="NCBI Taxonomy" id="1348612"/>
    <lineage>
        <taxon>Eukaryota</taxon>
        <taxon>Fungi</taxon>
        <taxon>Fungi incertae sedis</taxon>
        <taxon>Mucoromycota</taxon>
        <taxon>Glomeromycotina</taxon>
        <taxon>Glomeromycetes</taxon>
        <taxon>Diversisporales</taxon>
        <taxon>Diversisporaceae</taxon>
        <taxon>Diversispora</taxon>
    </lineage>
</organism>
<dbReference type="InterPro" id="IPR019369">
    <property type="entry name" value="Efm5/EEF1AKMT1"/>
</dbReference>
<accession>A0A397GZN3</accession>
<evidence type="ECO:0000313" key="6">
    <source>
        <dbReference type="Proteomes" id="UP000266861"/>
    </source>
</evidence>
<protein>
    <recommendedName>
        <fullName evidence="7">Protein-lysine N-methyltransferase EFM5</fullName>
    </recommendedName>
</protein>
<dbReference type="OrthoDB" id="206354at2759"/>
<evidence type="ECO:0000256" key="3">
    <source>
        <dbReference type="ARBA" id="ARBA00022603"/>
    </source>
</evidence>
<dbReference type="AlphaFoldDB" id="A0A397GZN3"/>
<keyword evidence="4" id="KW-0808">Transferase</keyword>
<evidence type="ECO:0000256" key="4">
    <source>
        <dbReference type="ARBA" id="ARBA00022679"/>
    </source>
</evidence>
<dbReference type="PANTHER" id="PTHR13200:SF0">
    <property type="entry name" value="EEF1A LYSINE METHYLTRANSFERASE 1"/>
    <property type="match status" value="1"/>
</dbReference>